<dbReference type="EMBL" id="BAAAOG010000005">
    <property type="protein sequence ID" value="GAA1963195.1"/>
    <property type="molecule type" value="Genomic_DNA"/>
</dbReference>
<dbReference type="InterPro" id="IPR005950">
    <property type="entry name" value="ModA"/>
</dbReference>
<evidence type="ECO:0000256" key="1">
    <source>
        <dbReference type="ARBA" id="ARBA00009175"/>
    </source>
</evidence>
<name>A0ABN2R3Z2_9MICO</name>
<dbReference type="Pfam" id="PF13531">
    <property type="entry name" value="SBP_bac_11"/>
    <property type="match status" value="1"/>
</dbReference>
<proteinExistence type="inferred from homology"/>
<dbReference type="Proteomes" id="UP001499933">
    <property type="component" value="Unassembled WGS sequence"/>
</dbReference>
<dbReference type="SUPFAM" id="SSF53850">
    <property type="entry name" value="Periplasmic binding protein-like II"/>
    <property type="match status" value="1"/>
</dbReference>
<dbReference type="PANTHER" id="PTHR30632:SF0">
    <property type="entry name" value="SULFATE-BINDING PROTEIN"/>
    <property type="match status" value="1"/>
</dbReference>
<evidence type="ECO:0000256" key="3">
    <source>
        <dbReference type="ARBA" id="ARBA00022729"/>
    </source>
</evidence>
<dbReference type="RefSeq" id="WP_344095562.1">
    <property type="nucleotide sequence ID" value="NZ_BAAAOG010000005.1"/>
</dbReference>
<comment type="similarity">
    <text evidence="1">Belongs to the bacterial solute-binding protein ModA family.</text>
</comment>
<evidence type="ECO:0000256" key="2">
    <source>
        <dbReference type="ARBA" id="ARBA00022723"/>
    </source>
</evidence>
<feature type="signal peptide" evidence="4">
    <location>
        <begin position="1"/>
        <end position="26"/>
    </location>
</feature>
<dbReference type="PIRSF" id="PIRSF004846">
    <property type="entry name" value="ModA"/>
    <property type="match status" value="1"/>
</dbReference>
<keyword evidence="2" id="KW-0479">Metal-binding</keyword>
<dbReference type="Gene3D" id="3.40.190.10">
    <property type="entry name" value="Periplasmic binding protein-like II"/>
    <property type="match status" value="2"/>
</dbReference>
<feature type="chain" id="PRO_5046687570" evidence="4">
    <location>
        <begin position="27"/>
        <end position="264"/>
    </location>
</feature>
<evidence type="ECO:0000313" key="5">
    <source>
        <dbReference type="EMBL" id="GAA1963195.1"/>
    </source>
</evidence>
<evidence type="ECO:0000313" key="6">
    <source>
        <dbReference type="Proteomes" id="UP001499933"/>
    </source>
</evidence>
<dbReference type="NCBIfam" id="TIGR01256">
    <property type="entry name" value="modA"/>
    <property type="match status" value="1"/>
</dbReference>
<dbReference type="PANTHER" id="PTHR30632">
    <property type="entry name" value="MOLYBDATE-BINDING PERIPLASMIC PROTEIN"/>
    <property type="match status" value="1"/>
</dbReference>
<accession>A0ABN2R3Z2</accession>
<comment type="caution">
    <text evidence="5">The sequence shown here is derived from an EMBL/GenBank/DDBJ whole genome shotgun (WGS) entry which is preliminary data.</text>
</comment>
<sequence>MRRTLFTAALLVAALSFAGCSSPTDAGAGTTPTPTATVSDLSGDLTIYAAASLGKAFDELAMKFEQENPGVTVKPIVYDGSSTLATQLIEGAPADVFASADQKNMQKVVDAKLAADPERFASNTLVIAMPKGNPGKVTSLQDLTSPDLTVVLCAPEVPCGAASKTLLADQGVTVTPASLEQNVTAVLTKVAAGDADAGLVYATDVLGNDDVESIVPTGAQDVVNHYPIVSLTDAANPDAAAAFVDYVLSDEGQQVLAGLGFGAP</sequence>
<keyword evidence="6" id="KW-1185">Reference proteome</keyword>
<gene>
    <name evidence="5" type="primary">modA</name>
    <name evidence="5" type="ORF">GCM10009776_27380</name>
</gene>
<evidence type="ECO:0000256" key="4">
    <source>
        <dbReference type="SAM" id="SignalP"/>
    </source>
</evidence>
<dbReference type="InterPro" id="IPR050682">
    <property type="entry name" value="ModA/WtpA"/>
</dbReference>
<keyword evidence="3 4" id="KW-0732">Signal</keyword>
<organism evidence="5 6">
    <name type="scientific">Microbacterium deminutum</name>
    <dbReference type="NCBI Taxonomy" id="344164"/>
    <lineage>
        <taxon>Bacteria</taxon>
        <taxon>Bacillati</taxon>
        <taxon>Actinomycetota</taxon>
        <taxon>Actinomycetes</taxon>
        <taxon>Micrococcales</taxon>
        <taxon>Microbacteriaceae</taxon>
        <taxon>Microbacterium</taxon>
    </lineage>
</organism>
<dbReference type="PROSITE" id="PS51257">
    <property type="entry name" value="PROKAR_LIPOPROTEIN"/>
    <property type="match status" value="1"/>
</dbReference>
<protein>
    <submittedName>
        <fullName evidence="5">Molybdate ABC transporter substrate-binding protein</fullName>
    </submittedName>
</protein>
<reference evidence="5 6" key="1">
    <citation type="journal article" date="2019" name="Int. J. Syst. Evol. Microbiol.">
        <title>The Global Catalogue of Microorganisms (GCM) 10K type strain sequencing project: providing services to taxonomists for standard genome sequencing and annotation.</title>
        <authorList>
            <consortium name="The Broad Institute Genomics Platform"/>
            <consortium name="The Broad Institute Genome Sequencing Center for Infectious Disease"/>
            <person name="Wu L."/>
            <person name="Ma J."/>
        </authorList>
    </citation>
    <scope>NUCLEOTIDE SEQUENCE [LARGE SCALE GENOMIC DNA]</scope>
    <source>
        <strain evidence="5 6">JCM 14901</strain>
    </source>
</reference>